<accession>A0ABD1ANL0</accession>
<dbReference type="AlphaFoldDB" id="A0ABD1ANL0"/>
<comment type="caution">
    <text evidence="3">The sequence shown here is derived from an EMBL/GenBank/DDBJ whole genome shotgun (WGS) entry which is preliminary data.</text>
</comment>
<feature type="compositionally biased region" description="Pro residues" evidence="1">
    <location>
        <begin position="24"/>
        <end position="33"/>
    </location>
</feature>
<dbReference type="SMART" id="SM00666">
    <property type="entry name" value="PB1"/>
    <property type="match status" value="1"/>
</dbReference>
<evidence type="ECO:0000259" key="2">
    <source>
        <dbReference type="PROSITE" id="PS51745"/>
    </source>
</evidence>
<name>A0ABD1ANL0_CARAN</name>
<feature type="region of interest" description="Disordered" evidence="1">
    <location>
        <begin position="235"/>
        <end position="313"/>
    </location>
</feature>
<dbReference type="PANTHER" id="PTHR31066:SF27">
    <property type="entry name" value="EXPRESSED PROTEIN"/>
    <property type="match status" value="1"/>
</dbReference>
<dbReference type="InterPro" id="IPR000270">
    <property type="entry name" value="PB1_dom"/>
</dbReference>
<feature type="compositionally biased region" description="Polar residues" evidence="1">
    <location>
        <begin position="414"/>
        <end position="428"/>
    </location>
</feature>
<dbReference type="SUPFAM" id="SSF54277">
    <property type="entry name" value="CAD &amp; PB1 domains"/>
    <property type="match status" value="1"/>
</dbReference>
<dbReference type="EMBL" id="JBANAX010000456">
    <property type="protein sequence ID" value="KAL1208267.1"/>
    <property type="molecule type" value="Genomic_DNA"/>
</dbReference>
<reference evidence="3 4" key="1">
    <citation type="submission" date="2024-04" db="EMBL/GenBank/DDBJ databases">
        <title>Genome assembly C_amara_ONT_v2.</title>
        <authorList>
            <person name="Yant L."/>
            <person name="Moore C."/>
            <person name="Slenker M."/>
        </authorList>
    </citation>
    <scope>NUCLEOTIDE SEQUENCE [LARGE SCALE GENOMIC DNA]</scope>
    <source>
        <tissue evidence="3">Leaf</tissue>
    </source>
</reference>
<keyword evidence="4" id="KW-1185">Reference proteome</keyword>
<organism evidence="3 4">
    <name type="scientific">Cardamine amara subsp. amara</name>
    <dbReference type="NCBI Taxonomy" id="228776"/>
    <lineage>
        <taxon>Eukaryota</taxon>
        <taxon>Viridiplantae</taxon>
        <taxon>Streptophyta</taxon>
        <taxon>Embryophyta</taxon>
        <taxon>Tracheophyta</taxon>
        <taxon>Spermatophyta</taxon>
        <taxon>Magnoliopsida</taxon>
        <taxon>eudicotyledons</taxon>
        <taxon>Gunneridae</taxon>
        <taxon>Pentapetalae</taxon>
        <taxon>rosids</taxon>
        <taxon>malvids</taxon>
        <taxon>Brassicales</taxon>
        <taxon>Brassicaceae</taxon>
        <taxon>Cardamineae</taxon>
        <taxon>Cardamine</taxon>
    </lineage>
</organism>
<feature type="compositionally biased region" description="Low complexity" evidence="1">
    <location>
        <begin position="273"/>
        <end position="283"/>
    </location>
</feature>
<feature type="region of interest" description="Disordered" evidence="1">
    <location>
        <begin position="1"/>
        <end position="69"/>
    </location>
</feature>
<dbReference type="Proteomes" id="UP001558713">
    <property type="component" value="Unassembled WGS sequence"/>
</dbReference>
<protein>
    <submittedName>
        <fullName evidence="3">Protein PAL OF QUIRKY</fullName>
    </submittedName>
</protein>
<evidence type="ECO:0000313" key="4">
    <source>
        <dbReference type="Proteomes" id="UP001558713"/>
    </source>
</evidence>
<dbReference type="FunFam" id="3.10.20.90:FF:000058">
    <property type="entry name" value="Octicosapeptide/phox/Bem1p domain kinase superfamily protein"/>
    <property type="match status" value="1"/>
</dbReference>
<dbReference type="CDD" id="cd06410">
    <property type="entry name" value="PB1_UP2"/>
    <property type="match status" value="1"/>
</dbReference>
<feature type="compositionally biased region" description="Low complexity" evidence="1">
    <location>
        <begin position="235"/>
        <end position="245"/>
    </location>
</feature>
<feature type="domain" description="PB1" evidence="2">
    <location>
        <begin position="72"/>
        <end position="179"/>
    </location>
</feature>
<feature type="region of interest" description="Disordered" evidence="1">
    <location>
        <begin position="588"/>
        <end position="623"/>
    </location>
</feature>
<proteinExistence type="predicted"/>
<feature type="compositionally biased region" description="Low complexity" evidence="1">
    <location>
        <begin position="297"/>
        <end position="308"/>
    </location>
</feature>
<dbReference type="Pfam" id="PF00564">
    <property type="entry name" value="PB1"/>
    <property type="match status" value="1"/>
</dbReference>
<dbReference type="PANTHER" id="PTHR31066">
    <property type="entry name" value="OS05G0427100 PROTEIN-RELATED"/>
    <property type="match status" value="1"/>
</dbReference>
<gene>
    <name evidence="3" type="ORF">V5N11_034980</name>
</gene>
<evidence type="ECO:0000313" key="3">
    <source>
        <dbReference type="EMBL" id="KAL1208267.1"/>
    </source>
</evidence>
<evidence type="ECO:0000256" key="1">
    <source>
        <dbReference type="SAM" id="MobiDB-lite"/>
    </source>
</evidence>
<dbReference type="InterPro" id="IPR053198">
    <property type="entry name" value="Gynoecium_Dev_Regulator"/>
</dbReference>
<dbReference type="Gene3D" id="3.10.20.90">
    <property type="entry name" value="Phosphatidylinositol 3-kinase Catalytic Subunit, Chain A, domain 1"/>
    <property type="match status" value="1"/>
</dbReference>
<feature type="compositionally biased region" description="Low complexity" evidence="1">
    <location>
        <begin position="504"/>
        <end position="524"/>
    </location>
</feature>
<feature type="compositionally biased region" description="Low complexity" evidence="1">
    <location>
        <begin position="9"/>
        <end position="23"/>
    </location>
</feature>
<feature type="compositionally biased region" description="Polar residues" evidence="1">
    <location>
        <begin position="38"/>
        <end position="48"/>
    </location>
</feature>
<sequence>MEPPPPSFSSTAVASTSIPTATAPVPPPPPPPHVTSSYPDSLDSSPRSRTTDGWDELPATSGGGGGSTVSSKLRLMCSYGGHILPRPHDKSLCYMGGDTRIVVVDRNSSLSSLVARLSNTLLNGRSFTLKYQLPSEDLDSLISVTTDEDLDNMIEEYDRTISASNSTKPSRLRLFLFTSKPETTQSMGQILESSAKSDDWFLNALNSAGLLNRGFSDSDTNVNRLLGLDDALAHRSNSGDNNANNRDGDDGGSVKSAKQQQQQQIQQPPPPQQQQQQQQQGGQDVHCLPDSPMLDTSSSFGSTSSSPSLAHLPPIRVHVEEPGGVKTMPDQRNMGIEEQFARINVGNKHLQLQQDDGFAAISSPPPMPVTIALPAAPVSAATVSNEFQTRVISDDERSDQGVPAGYRKPPTPRAQPQNLPPQQAHQLKSNSEQPSPNSVSSDSSMNNPMFHQRPSVYQEPIAPPMPSASTLVTGMINPSDPSTLLSQNQNQNQNQDPSYMLHPQFEQQSAKSQPQQQQQQQQQQFIHAAVPHYIQHHPSSALPVPTYIQVYPSQQQQQSFHRHPGQLDQQPYPVYYVTAPVPPRPYSMPVPQSASVSEAPGSLPSNHPQAPPNSTMMPPPPPNNHMRSVPGGKPDMGQAGIYTTAPGVGGAQMVHQIPTSQQQFMGYSQIQHPPQSGSAGNPNYGFEYADNAHTHIYYTQPLGHAQYQTMTGPPPAMVMPDGSAAAKLPAENMSQQIRSSQPL</sequence>
<dbReference type="InterPro" id="IPR053793">
    <property type="entry name" value="PB1-like"/>
</dbReference>
<dbReference type="PROSITE" id="PS51745">
    <property type="entry name" value="PB1"/>
    <property type="match status" value="1"/>
</dbReference>
<feature type="region of interest" description="Disordered" evidence="1">
    <location>
        <begin position="389"/>
        <end position="525"/>
    </location>
</feature>
<feature type="compositionally biased region" description="Low complexity" evidence="1">
    <location>
        <begin position="429"/>
        <end position="448"/>
    </location>
</feature>